<feature type="region of interest" description="Disordered" evidence="3">
    <location>
        <begin position="32"/>
        <end position="89"/>
    </location>
</feature>
<evidence type="ECO:0000259" key="6">
    <source>
        <dbReference type="Pfam" id="PF25973"/>
    </source>
</evidence>
<dbReference type="Gene3D" id="1.10.287.470">
    <property type="entry name" value="Helix hairpin bin"/>
    <property type="match status" value="1"/>
</dbReference>
<comment type="similarity">
    <text evidence="1">Belongs to the membrane fusion protein (MFP) (TC 8.A.1) family.</text>
</comment>
<keyword evidence="9" id="KW-1185">Reference proteome</keyword>
<proteinExistence type="inferred from homology"/>
<feature type="compositionally biased region" description="Basic and acidic residues" evidence="3">
    <location>
        <begin position="46"/>
        <end position="89"/>
    </location>
</feature>
<feature type="domain" description="CzcB-like C-terminal circularly permuted SH3-like" evidence="7">
    <location>
        <begin position="361"/>
        <end position="421"/>
    </location>
</feature>
<feature type="domain" description="CzcB-like barrel-sandwich hybrid" evidence="6">
    <location>
        <begin position="132"/>
        <end position="276"/>
    </location>
</feature>
<dbReference type="InterPro" id="IPR051909">
    <property type="entry name" value="MFP_Cation_Efflux"/>
</dbReference>
<dbReference type="InterPro" id="IPR058649">
    <property type="entry name" value="CzcB_C"/>
</dbReference>
<dbReference type="PANTHER" id="PTHR30097:SF4">
    <property type="entry name" value="SLR6042 PROTEIN"/>
    <property type="match status" value="1"/>
</dbReference>
<name>A0ABM5RWL3_PANPU</name>
<dbReference type="InterPro" id="IPR058647">
    <property type="entry name" value="BSH_CzcB-like"/>
</dbReference>
<evidence type="ECO:0000259" key="4">
    <source>
        <dbReference type="Pfam" id="PF25893"/>
    </source>
</evidence>
<evidence type="ECO:0000259" key="7">
    <source>
        <dbReference type="Pfam" id="PF25975"/>
    </source>
</evidence>
<feature type="domain" description="CzcB-like alpha-helical hairpin" evidence="4">
    <location>
        <begin position="171"/>
        <end position="230"/>
    </location>
</feature>
<reference evidence="8" key="1">
    <citation type="submission" date="2016-11" db="EMBL/GenBank/DDBJ databases">
        <title>Complete Genome Sequencing of Pandoraea pulmonicola DSM 16583.</title>
        <authorList>
            <person name="Chan K.-G."/>
        </authorList>
    </citation>
    <scope>NUCLEOTIDE SEQUENCE</scope>
    <source>
        <strain evidence="8">DSM 16583</strain>
    </source>
</reference>
<evidence type="ECO:0000256" key="3">
    <source>
        <dbReference type="SAM" id="MobiDB-lite"/>
    </source>
</evidence>
<dbReference type="Pfam" id="PF25893">
    <property type="entry name" value="HH_CzcB"/>
    <property type="match status" value="1"/>
</dbReference>
<organism evidence="8 9">
    <name type="scientific">Pandoraea pulmonicola</name>
    <dbReference type="NCBI Taxonomy" id="93221"/>
    <lineage>
        <taxon>Bacteria</taxon>
        <taxon>Pseudomonadati</taxon>
        <taxon>Pseudomonadota</taxon>
        <taxon>Betaproteobacteria</taxon>
        <taxon>Burkholderiales</taxon>
        <taxon>Burkholderiaceae</taxon>
        <taxon>Pandoraea</taxon>
    </lineage>
</organism>
<dbReference type="Pfam" id="PF25975">
    <property type="entry name" value="CzcB_C"/>
    <property type="match status" value="1"/>
</dbReference>
<dbReference type="Pfam" id="PF25973">
    <property type="entry name" value="BSH_CzcB"/>
    <property type="match status" value="1"/>
</dbReference>
<protein>
    <submittedName>
        <fullName evidence="8">Efflux transporter periplasmic adaptor subunit</fullName>
    </submittedName>
</protein>
<keyword evidence="2" id="KW-0813">Transport</keyword>
<dbReference type="SUPFAM" id="SSF111369">
    <property type="entry name" value="HlyD-like secretion proteins"/>
    <property type="match status" value="1"/>
</dbReference>
<feature type="domain" description="CusB-like beta-barrel" evidence="5">
    <location>
        <begin position="279"/>
        <end position="354"/>
    </location>
</feature>
<evidence type="ECO:0000313" key="8">
    <source>
        <dbReference type="EMBL" id="AJC19832.1"/>
    </source>
</evidence>
<evidence type="ECO:0000256" key="1">
    <source>
        <dbReference type="ARBA" id="ARBA00009477"/>
    </source>
</evidence>
<dbReference type="InterPro" id="IPR058792">
    <property type="entry name" value="Beta-barrel_RND_2"/>
</dbReference>
<dbReference type="Proteomes" id="UP000035086">
    <property type="component" value="Chromosome"/>
</dbReference>
<feature type="compositionally biased region" description="Low complexity" evidence="3">
    <location>
        <begin position="36"/>
        <end position="45"/>
    </location>
</feature>
<evidence type="ECO:0000313" key="9">
    <source>
        <dbReference type="Proteomes" id="UP000035086"/>
    </source>
</evidence>
<dbReference type="EMBL" id="CP010310">
    <property type="protein sequence ID" value="AJC19832.1"/>
    <property type="molecule type" value="Genomic_DNA"/>
</dbReference>
<dbReference type="InterPro" id="IPR006143">
    <property type="entry name" value="RND_pump_MFP"/>
</dbReference>
<sequence>MRNPVQRAKKLFAIGAVLALCIGVGASLIRTERSGASEPSAASSAREARPHDDHADHADESAKAGKDGESGGKTGDDHADGKHVDEKHDEEGLVSLTAAQQTAAGIEIRTAGEARIGESIELPGEVRFNEDRTGHIVPRVAGVVERVNVSLGQQVKRGDVLAVLSSPQVSEQRAEWLTARERRTVALKTFEREKMLWEEKISAEQDFIQAQQALREADIAVRNARQKLNAVGAGTDSGEGLNRFELRAPFDGTVVEKHAALGEAVTEATNLFTISDLKTVWAEIAVPAQALGVVRVGTPVEVRASAFDSKAKGTIAYVGSLLGEQTRTAKARVTLQNPDTTWRPGIFVNVSLGTNEVKVPVAVAADAVQTVEGRPVVFVKTAEGFVATPVETGRRDGVAVEIVRGLDSGTPYVAANSFVLKAELGKSTAEHSH</sequence>
<gene>
    <name evidence="8" type="ORF">RO07_03845</name>
</gene>
<dbReference type="NCBIfam" id="TIGR01730">
    <property type="entry name" value="RND_mfp"/>
    <property type="match status" value="1"/>
</dbReference>
<accession>A0ABM5RWL3</accession>
<dbReference type="PANTHER" id="PTHR30097">
    <property type="entry name" value="CATION EFFLUX SYSTEM PROTEIN CUSB"/>
    <property type="match status" value="1"/>
</dbReference>
<dbReference type="Gene3D" id="2.40.50.100">
    <property type="match status" value="1"/>
</dbReference>
<dbReference type="Gene3D" id="2.40.30.170">
    <property type="match status" value="1"/>
</dbReference>
<evidence type="ECO:0000259" key="5">
    <source>
        <dbReference type="Pfam" id="PF25954"/>
    </source>
</evidence>
<dbReference type="Gene3D" id="2.40.420.20">
    <property type="match status" value="1"/>
</dbReference>
<evidence type="ECO:0000256" key="2">
    <source>
        <dbReference type="ARBA" id="ARBA00022448"/>
    </source>
</evidence>
<dbReference type="InterPro" id="IPR058648">
    <property type="entry name" value="HH_CzcB-like"/>
</dbReference>
<dbReference type="Pfam" id="PF25954">
    <property type="entry name" value="Beta-barrel_RND_2"/>
    <property type="match status" value="1"/>
</dbReference>